<accession>A0A7R9K836</accession>
<feature type="transmembrane region" description="Helical" evidence="1">
    <location>
        <begin position="30"/>
        <end position="48"/>
    </location>
</feature>
<protein>
    <submittedName>
        <fullName evidence="2">Uncharacterized protein</fullName>
    </submittedName>
</protein>
<feature type="transmembrane region" description="Helical" evidence="1">
    <location>
        <begin position="80"/>
        <end position="99"/>
    </location>
</feature>
<dbReference type="AlphaFoldDB" id="A0A7R9K836"/>
<evidence type="ECO:0000256" key="1">
    <source>
        <dbReference type="SAM" id="Phobius"/>
    </source>
</evidence>
<keyword evidence="1" id="KW-0812">Transmembrane</keyword>
<gene>
    <name evidence="2" type="ORF">TGEB3V08_LOCUS10641</name>
</gene>
<keyword evidence="1" id="KW-0472">Membrane</keyword>
<sequence length="172" mass="18862">MPDLLGSLTNAGQINTSRGELASSRGRRSFVLFNVFLTHVIILVQFSSVRQALTTQFAGRHHEPLQVSPLYLSPLPPKKLGMDLMMIGTLCLLLLLTALTTPAYTARILGVAPFPATSHNILLTSLFKELANRGHHLTVITPLPLKGNKPPNYVEIQTGVTMQDSFGEIMKF</sequence>
<proteinExistence type="predicted"/>
<dbReference type="SUPFAM" id="SSF53756">
    <property type="entry name" value="UDP-Glycosyltransferase/glycogen phosphorylase"/>
    <property type="match status" value="1"/>
</dbReference>
<name>A0A7R9K836_TIMGE</name>
<reference evidence="2" key="1">
    <citation type="submission" date="2020-11" db="EMBL/GenBank/DDBJ databases">
        <authorList>
            <person name="Tran Van P."/>
        </authorList>
    </citation>
    <scope>NUCLEOTIDE SEQUENCE</scope>
</reference>
<evidence type="ECO:0000313" key="2">
    <source>
        <dbReference type="EMBL" id="CAD7609969.1"/>
    </source>
</evidence>
<keyword evidence="1" id="KW-1133">Transmembrane helix</keyword>
<dbReference type="EMBL" id="OE846527">
    <property type="protein sequence ID" value="CAD7609969.1"/>
    <property type="molecule type" value="Genomic_DNA"/>
</dbReference>
<organism evidence="2">
    <name type="scientific">Timema genevievae</name>
    <name type="common">Walking stick</name>
    <dbReference type="NCBI Taxonomy" id="629358"/>
    <lineage>
        <taxon>Eukaryota</taxon>
        <taxon>Metazoa</taxon>
        <taxon>Ecdysozoa</taxon>
        <taxon>Arthropoda</taxon>
        <taxon>Hexapoda</taxon>
        <taxon>Insecta</taxon>
        <taxon>Pterygota</taxon>
        <taxon>Neoptera</taxon>
        <taxon>Polyneoptera</taxon>
        <taxon>Phasmatodea</taxon>
        <taxon>Timematodea</taxon>
        <taxon>Timematoidea</taxon>
        <taxon>Timematidae</taxon>
        <taxon>Timema</taxon>
    </lineage>
</organism>